<protein>
    <recommendedName>
        <fullName evidence="7">UvrD-like helicase ATP-binding domain-containing protein</fullName>
    </recommendedName>
</protein>
<dbReference type="KEGG" id="pib:BBD41_19765"/>
<accession>A0A1B2E3U6</accession>
<dbReference type="InterPro" id="IPR000212">
    <property type="entry name" value="DNA_helicase_UvrD/REP"/>
</dbReference>
<name>A0A1B2E3U6_9BACL</name>
<keyword evidence="5" id="KW-0238">DNA-binding</keyword>
<dbReference type="EMBL" id="CP016809">
    <property type="protein sequence ID" value="ANY74621.1"/>
    <property type="molecule type" value="Genomic_DNA"/>
</dbReference>
<dbReference type="InterPro" id="IPR013986">
    <property type="entry name" value="DExx_box_DNA_helicase_dom_sf"/>
</dbReference>
<dbReference type="PANTHER" id="PTHR11070">
    <property type="entry name" value="UVRD / RECB / PCRA DNA HELICASE FAMILY MEMBER"/>
    <property type="match status" value="1"/>
</dbReference>
<evidence type="ECO:0000256" key="5">
    <source>
        <dbReference type="ARBA" id="ARBA00023125"/>
    </source>
</evidence>
<proteinExistence type="predicted"/>
<organism evidence="8">
    <name type="scientific">Paenibacillus ihbetae</name>
    <dbReference type="NCBI Taxonomy" id="1870820"/>
    <lineage>
        <taxon>Bacteria</taxon>
        <taxon>Bacillati</taxon>
        <taxon>Bacillota</taxon>
        <taxon>Bacilli</taxon>
        <taxon>Bacillales</taxon>
        <taxon>Paenibacillaceae</taxon>
        <taxon>Paenibacillus</taxon>
    </lineage>
</organism>
<keyword evidence="2 6" id="KW-0378">Hydrolase</keyword>
<evidence type="ECO:0000256" key="6">
    <source>
        <dbReference type="PROSITE-ProRule" id="PRU00560"/>
    </source>
</evidence>
<dbReference type="AlphaFoldDB" id="A0A1B2E3U6"/>
<dbReference type="GO" id="GO:0003677">
    <property type="term" value="F:DNA binding"/>
    <property type="evidence" value="ECO:0007669"/>
    <property type="project" value="UniProtKB-KW"/>
</dbReference>
<evidence type="ECO:0000259" key="7">
    <source>
        <dbReference type="PROSITE" id="PS51198"/>
    </source>
</evidence>
<keyword evidence="3 6" id="KW-0347">Helicase</keyword>
<sequence length="625" mass="72064">MLINNANRGSIESLLLGGSRQFQPEQIAVINSTHSTNIMACPGSGKTTVLIAKIALLLDKIKKEGSRKGICVITHTNVAVEEIVSSLEKLGISNIMYPHFVGTIHEFFNTFFSMKAYGFYTKKDAFYLLDNEEYKKYFERFFEYNKPGYWTYPTPVNAVDKTDIHIDENNQLHIISKREGKDYSAPVLNTIQDMFCKGFIRHSDTVALANWYIRNHKAAIQKAFQNRFQYFFIDEAQDTSIEQYENLSMLIENNNETIVQWFGDSYQALYSLYGKDDAWKPDLEESLQINFSNRFGENIARILRTTCIEEYSRLEANNTISSAVPHFFIYNDENKEQLLSVYSRIVSDFKAASLETVQIKGKIAAVCHHHDSLEGYSKTYQRSKISKPLLSEMQACLHECHQSLVYALRKNDRREENGRSEYLKNISQFLRDKYPSNYIEIKALWARWIKAISEETDESMILVDLEVKYRELITTTLNKDNNDDIDVTKIHDLRPRLVKILQKNTRTEPTETATNTIPVGLAVELNTIHGVKGETHFATLLLESVRDGVSDMQKIISFLTGTYQPELVEESLVKDSLKLAYVALSRPRYFVGVAMHEENLSIQNIQDIERFGWRIVEVNDYLDIT</sequence>
<dbReference type="Gene3D" id="3.40.50.300">
    <property type="entry name" value="P-loop containing nucleotide triphosphate hydrolases"/>
    <property type="match status" value="1"/>
</dbReference>
<dbReference type="SUPFAM" id="SSF52540">
    <property type="entry name" value="P-loop containing nucleoside triphosphate hydrolases"/>
    <property type="match status" value="1"/>
</dbReference>
<evidence type="ECO:0000256" key="4">
    <source>
        <dbReference type="ARBA" id="ARBA00022840"/>
    </source>
</evidence>
<feature type="domain" description="UvrD-like helicase ATP-binding" evidence="7">
    <location>
        <begin position="19"/>
        <end position="321"/>
    </location>
</feature>
<evidence type="ECO:0000256" key="1">
    <source>
        <dbReference type="ARBA" id="ARBA00022741"/>
    </source>
</evidence>
<dbReference type="PANTHER" id="PTHR11070:SF2">
    <property type="entry name" value="ATP-DEPENDENT DNA HELICASE SRS2"/>
    <property type="match status" value="1"/>
</dbReference>
<evidence type="ECO:0000256" key="2">
    <source>
        <dbReference type="ARBA" id="ARBA00022801"/>
    </source>
</evidence>
<evidence type="ECO:0000313" key="8">
    <source>
        <dbReference type="EMBL" id="ANY74621.1"/>
    </source>
</evidence>
<dbReference type="InterPro" id="IPR027417">
    <property type="entry name" value="P-loop_NTPase"/>
</dbReference>
<dbReference type="GO" id="GO:0016787">
    <property type="term" value="F:hydrolase activity"/>
    <property type="evidence" value="ECO:0007669"/>
    <property type="project" value="UniProtKB-UniRule"/>
</dbReference>
<dbReference type="GO" id="GO:0000725">
    <property type="term" value="P:recombinational repair"/>
    <property type="evidence" value="ECO:0007669"/>
    <property type="project" value="TreeGrafter"/>
</dbReference>
<dbReference type="GO" id="GO:0005524">
    <property type="term" value="F:ATP binding"/>
    <property type="evidence" value="ECO:0007669"/>
    <property type="project" value="UniProtKB-UniRule"/>
</dbReference>
<dbReference type="InterPro" id="IPR014016">
    <property type="entry name" value="UvrD-like_ATP-bd"/>
</dbReference>
<dbReference type="RefSeq" id="WP_099478533.1">
    <property type="nucleotide sequence ID" value="NZ_CP016809.1"/>
</dbReference>
<dbReference type="GO" id="GO:0043138">
    <property type="term" value="F:3'-5' DNA helicase activity"/>
    <property type="evidence" value="ECO:0007669"/>
    <property type="project" value="TreeGrafter"/>
</dbReference>
<keyword evidence="1 6" id="KW-0547">Nucleotide-binding</keyword>
<keyword evidence="4 6" id="KW-0067">ATP-binding</keyword>
<reference evidence="8" key="1">
    <citation type="submission" date="2016-08" db="EMBL/GenBank/DDBJ databases">
        <title>Complete Genome Seqeunce of Paenibacillus sp. nov. IHBB 9852 from high altitute lake of Indian trans-Himalayas.</title>
        <authorList>
            <person name="Kiran S."/>
            <person name="Swarnkar M.K."/>
            <person name="Rana A."/>
            <person name="Tewari R."/>
            <person name="Gulati A."/>
        </authorList>
    </citation>
    <scope>NUCLEOTIDE SEQUENCE [LARGE SCALE GENOMIC DNA]</scope>
    <source>
        <strain evidence="8">IHBB 9852</strain>
    </source>
</reference>
<evidence type="ECO:0000256" key="3">
    <source>
        <dbReference type="ARBA" id="ARBA00022806"/>
    </source>
</evidence>
<dbReference type="Pfam" id="PF00580">
    <property type="entry name" value="UvrD-helicase"/>
    <property type="match status" value="1"/>
</dbReference>
<gene>
    <name evidence="8" type="ORF">BBD41_19765</name>
</gene>
<feature type="binding site" evidence="6">
    <location>
        <begin position="40"/>
        <end position="47"/>
    </location>
    <ligand>
        <name>ATP</name>
        <dbReference type="ChEBI" id="CHEBI:30616"/>
    </ligand>
</feature>
<dbReference type="PROSITE" id="PS51198">
    <property type="entry name" value="UVRD_HELICASE_ATP_BIND"/>
    <property type="match status" value="1"/>
</dbReference>
<dbReference type="Gene3D" id="1.10.10.160">
    <property type="match status" value="1"/>
</dbReference>